<organism evidence="1 2">
    <name type="scientific">Parascaris univalens</name>
    <name type="common">Nematode worm</name>
    <dbReference type="NCBI Taxonomy" id="6257"/>
    <lineage>
        <taxon>Eukaryota</taxon>
        <taxon>Metazoa</taxon>
        <taxon>Ecdysozoa</taxon>
        <taxon>Nematoda</taxon>
        <taxon>Chromadorea</taxon>
        <taxon>Rhabditida</taxon>
        <taxon>Spirurina</taxon>
        <taxon>Ascaridomorpha</taxon>
        <taxon>Ascaridoidea</taxon>
        <taxon>Ascarididae</taxon>
        <taxon>Parascaris</taxon>
    </lineage>
</organism>
<name>A0A915B3T9_PARUN</name>
<dbReference type="WBParaSite" id="PgR022X_g116_t01">
    <property type="protein sequence ID" value="PgR022X_g116_t01"/>
    <property type="gene ID" value="PgR022X_g116"/>
</dbReference>
<evidence type="ECO:0000313" key="1">
    <source>
        <dbReference type="Proteomes" id="UP000887569"/>
    </source>
</evidence>
<accession>A0A915B3T9</accession>
<protein>
    <submittedName>
        <fullName evidence="2">Protein kinase domain-containing protein</fullName>
    </submittedName>
</protein>
<dbReference type="Proteomes" id="UP000887569">
    <property type="component" value="Unplaced"/>
</dbReference>
<sequence length="65" mass="7239">PTKAILCVICYEPCVTRSITTENCPQMCVHRWVIFPTNSSPTLPSGFPSKAIMSSQSCGKWGRYE</sequence>
<proteinExistence type="predicted"/>
<dbReference type="AlphaFoldDB" id="A0A915B3T9"/>
<evidence type="ECO:0000313" key="2">
    <source>
        <dbReference type="WBParaSite" id="PgR022X_g116_t01"/>
    </source>
</evidence>
<keyword evidence="1" id="KW-1185">Reference proteome</keyword>
<reference evidence="2" key="1">
    <citation type="submission" date="2022-11" db="UniProtKB">
        <authorList>
            <consortium name="WormBaseParasite"/>
        </authorList>
    </citation>
    <scope>IDENTIFICATION</scope>
</reference>